<dbReference type="GO" id="GO:0005509">
    <property type="term" value="F:calcium ion binding"/>
    <property type="evidence" value="ECO:0007669"/>
    <property type="project" value="TreeGrafter"/>
</dbReference>
<dbReference type="SMART" id="SM00239">
    <property type="entry name" value="C2"/>
    <property type="match status" value="2"/>
</dbReference>
<dbReference type="EnsemblMetazoa" id="XM_022805741">
    <property type="protein sequence ID" value="XP_022661476"/>
    <property type="gene ID" value="LOC111250450"/>
</dbReference>
<feature type="transmembrane region" description="Helical" evidence="1">
    <location>
        <begin position="15"/>
        <end position="43"/>
    </location>
</feature>
<name>A0A7M7K797_VARDE</name>
<dbReference type="GO" id="GO:0005886">
    <property type="term" value="C:plasma membrane"/>
    <property type="evidence" value="ECO:0007669"/>
    <property type="project" value="TreeGrafter"/>
</dbReference>
<dbReference type="InterPro" id="IPR035892">
    <property type="entry name" value="C2_domain_sf"/>
</dbReference>
<dbReference type="InParanoid" id="A0A7M7K797"/>
<dbReference type="RefSeq" id="XP_022661477.1">
    <property type="nucleotide sequence ID" value="XM_022805742.1"/>
</dbReference>
<dbReference type="Pfam" id="PF00168">
    <property type="entry name" value="C2"/>
    <property type="match status" value="1"/>
</dbReference>
<dbReference type="InterPro" id="IPR000008">
    <property type="entry name" value="C2_dom"/>
</dbReference>
<keyword evidence="1" id="KW-0812">Transmembrane</keyword>
<dbReference type="PANTHER" id="PTHR10024">
    <property type="entry name" value="SYNAPTOTAGMIN"/>
    <property type="match status" value="1"/>
</dbReference>
<feature type="domain" description="C2" evidence="2">
    <location>
        <begin position="156"/>
        <end position="297"/>
    </location>
</feature>
<dbReference type="GO" id="GO:0070382">
    <property type="term" value="C:exocytic vesicle"/>
    <property type="evidence" value="ECO:0007669"/>
    <property type="project" value="TreeGrafter"/>
</dbReference>
<dbReference type="EnsemblMetazoa" id="XM_022805743">
    <property type="protein sequence ID" value="XP_022661478"/>
    <property type="gene ID" value="LOC111250450"/>
</dbReference>
<dbReference type="GeneID" id="111250450"/>
<dbReference type="AlphaFoldDB" id="A0A7M7K797"/>
<evidence type="ECO:0000313" key="4">
    <source>
        <dbReference type="Proteomes" id="UP000594260"/>
    </source>
</evidence>
<keyword evidence="1" id="KW-0472">Membrane</keyword>
<sequence length="483" mass="53702">MAQAWNVRLTDDQKLLVIAGGFGFVAFVLAATVCFVQPTCFIYKKIWRKREKERAARVAAAKQMAVLLQLAVLGPAKLNKSQRSLGSSDNIETPGTQIGTLQARIPQATTSFQRGGFRDSTYSSMSSGSRGDTTTTISELVTDTDGASVSGEEVLSQGHATITMRFLPQPPDSKNEGIIGKLEVNVKDVQELPMRPYGGPCDPYVVIQVVCDIKRMYRRKERPWKMCEFTTQIKRKAQCPLFNEGFAVPVTKSDIRHGSVHVKVYDAEKYVNHSILGEALVSLKDYDLEQETVERIVTLDLAAPTTNNGDMQLGLNYLPTSERLTVRIVKCNNVLLRNVFQQDPVVNEYVARVLLYSNGKLVKRKKTLPHSGLGRRARNSTGWSLASYPTQFDDIIIDESFMFDIPLASLDNVILVVVLCLLTASASSSDTPVTPSPAPCQNRPKDYLGKVILGSETRGPCLRHWETMKNSPRREVIQWQTLT</sequence>
<dbReference type="PROSITE" id="PS50004">
    <property type="entry name" value="C2"/>
    <property type="match status" value="1"/>
</dbReference>
<keyword evidence="1" id="KW-1133">Transmembrane helix</keyword>
<dbReference type="GO" id="GO:0000149">
    <property type="term" value="F:SNARE binding"/>
    <property type="evidence" value="ECO:0007669"/>
    <property type="project" value="TreeGrafter"/>
</dbReference>
<dbReference type="SUPFAM" id="SSF49562">
    <property type="entry name" value="C2 domain (Calcium/lipid-binding domain, CaLB)"/>
    <property type="match status" value="2"/>
</dbReference>
<evidence type="ECO:0000259" key="2">
    <source>
        <dbReference type="PROSITE" id="PS50004"/>
    </source>
</evidence>
<dbReference type="Gene3D" id="2.60.40.150">
    <property type="entry name" value="C2 domain"/>
    <property type="match status" value="2"/>
</dbReference>
<accession>A0A7M7K797</accession>
<reference evidence="3" key="1">
    <citation type="submission" date="2021-01" db="UniProtKB">
        <authorList>
            <consortium name="EnsemblMetazoa"/>
        </authorList>
    </citation>
    <scope>IDENTIFICATION</scope>
</reference>
<proteinExistence type="predicted"/>
<evidence type="ECO:0000313" key="3">
    <source>
        <dbReference type="EnsemblMetazoa" id="XP_022661477"/>
    </source>
</evidence>
<dbReference type="GO" id="GO:0030276">
    <property type="term" value="F:clathrin binding"/>
    <property type="evidence" value="ECO:0007669"/>
    <property type="project" value="TreeGrafter"/>
</dbReference>
<dbReference type="Proteomes" id="UP000594260">
    <property type="component" value="Unplaced"/>
</dbReference>
<dbReference type="RefSeq" id="XP_022661476.1">
    <property type="nucleotide sequence ID" value="XM_022805741.1"/>
</dbReference>
<dbReference type="EnsemblMetazoa" id="XM_022805742">
    <property type="protein sequence ID" value="XP_022661477"/>
    <property type="gene ID" value="LOC111250450"/>
</dbReference>
<organism evidence="3 4">
    <name type="scientific">Varroa destructor</name>
    <name type="common">Honeybee mite</name>
    <dbReference type="NCBI Taxonomy" id="109461"/>
    <lineage>
        <taxon>Eukaryota</taxon>
        <taxon>Metazoa</taxon>
        <taxon>Ecdysozoa</taxon>
        <taxon>Arthropoda</taxon>
        <taxon>Chelicerata</taxon>
        <taxon>Arachnida</taxon>
        <taxon>Acari</taxon>
        <taxon>Parasitiformes</taxon>
        <taxon>Mesostigmata</taxon>
        <taxon>Gamasina</taxon>
        <taxon>Dermanyssoidea</taxon>
        <taxon>Varroidae</taxon>
        <taxon>Varroa</taxon>
    </lineage>
</organism>
<dbReference type="GO" id="GO:0005544">
    <property type="term" value="F:calcium-dependent phospholipid binding"/>
    <property type="evidence" value="ECO:0007669"/>
    <property type="project" value="TreeGrafter"/>
</dbReference>
<evidence type="ECO:0000256" key="1">
    <source>
        <dbReference type="SAM" id="Phobius"/>
    </source>
</evidence>
<dbReference type="OrthoDB" id="67700at2759"/>
<dbReference type="RefSeq" id="XP_022661478.1">
    <property type="nucleotide sequence ID" value="XM_022805743.1"/>
</dbReference>
<keyword evidence="4" id="KW-1185">Reference proteome</keyword>
<dbReference type="GO" id="GO:0001786">
    <property type="term" value="F:phosphatidylserine binding"/>
    <property type="evidence" value="ECO:0007669"/>
    <property type="project" value="TreeGrafter"/>
</dbReference>
<dbReference type="GO" id="GO:0017156">
    <property type="term" value="P:calcium-ion regulated exocytosis"/>
    <property type="evidence" value="ECO:0007669"/>
    <property type="project" value="TreeGrafter"/>
</dbReference>
<dbReference type="OMA" id="GHATITM"/>
<feature type="transmembrane region" description="Helical" evidence="1">
    <location>
        <begin position="55"/>
        <end position="74"/>
    </location>
</feature>
<dbReference type="KEGG" id="vde:111250450"/>
<protein>
    <recommendedName>
        <fullName evidence="2">C2 domain-containing protein</fullName>
    </recommendedName>
</protein>